<proteinExistence type="predicted"/>
<accession>A0A9P0PMF7</accession>
<dbReference type="OrthoDB" id="6732782at2759"/>
<sequence>MATTPTTIIVFTEDPVNLPINDLLLVIKELFQYGVREIKASGDKIFVKLTYSPRAATLKRKFGLLPIKYLRTKLDKDAEFQVLERIVKKYRFNLLDEQLEDINRQQAIKDRPGTSGGGGGGGDGGGSMQKKRKLYLEPPVLQHVEEDEDDEEEKEEEHEEQPRQMHTVGATPSSAAAAASTSTGRRGGDGGGGDNDDDDILLLSQNIF</sequence>
<dbReference type="EMBL" id="CAKOFQ010007111">
    <property type="protein sequence ID" value="CAH1991395.1"/>
    <property type="molecule type" value="Genomic_DNA"/>
</dbReference>
<feature type="compositionally biased region" description="Acidic residues" evidence="1">
    <location>
        <begin position="145"/>
        <end position="159"/>
    </location>
</feature>
<evidence type="ECO:0000313" key="2">
    <source>
        <dbReference type="EMBL" id="CAH1991395.1"/>
    </source>
</evidence>
<evidence type="ECO:0000313" key="3">
    <source>
        <dbReference type="Proteomes" id="UP001152888"/>
    </source>
</evidence>
<comment type="caution">
    <text evidence="2">The sequence shown here is derived from an EMBL/GenBank/DDBJ whole genome shotgun (WGS) entry which is preliminary data.</text>
</comment>
<feature type="region of interest" description="Disordered" evidence="1">
    <location>
        <begin position="105"/>
        <end position="208"/>
    </location>
</feature>
<protein>
    <submittedName>
        <fullName evidence="2">Uncharacterized protein</fullName>
    </submittedName>
</protein>
<name>A0A9P0PMF7_ACAOB</name>
<feature type="compositionally biased region" description="Low complexity" evidence="1">
    <location>
        <begin position="167"/>
        <end position="184"/>
    </location>
</feature>
<evidence type="ECO:0000256" key="1">
    <source>
        <dbReference type="SAM" id="MobiDB-lite"/>
    </source>
</evidence>
<dbReference type="AlphaFoldDB" id="A0A9P0PMF7"/>
<dbReference type="Proteomes" id="UP001152888">
    <property type="component" value="Unassembled WGS sequence"/>
</dbReference>
<keyword evidence="3" id="KW-1185">Reference proteome</keyword>
<organism evidence="2 3">
    <name type="scientific">Acanthoscelides obtectus</name>
    <name type="common">Bean weevil</name>
    <name type="synonym">Bruchus obtectus</name>
    <dbReference type="NCBI Taxonomy" id="200917"/>
    <lineage>
        <taxon>Eukaryota</taxon>
        <taxon>Metazoa</taxon>
        <taxon>Ecdysozoa</taxon>
        <taxon>Arthropoda</taxon>
        <taxon>Hexapoda</taxon>
        <taxon>Insecta</taxon>
        <taxon>Pterygota</taxon>
        <taxon>Neoptera</taxon>
        <taxon>Endopterygota</taxon>
        <taxon>Coleoptera</taxon>
        <taxon>Polyphaga</taxon>
        <taxon>Cucujiformia</taxon>
        <taxon>Chrysomeloidea</taxon>
        <taxon>Chrysomelidae</taxon>
        <taxon>Bruchinae</taxon>
        <taxon>Bruchini</taxon>
        <taxon>Acanthoscelides</taxon>
    </lineage>
</organism>
<reference evidence="2" key="1">
    <citation type="submission" date="2022-03" db="EMBL/GenBank/DDBJ databases">
        <authorList>
            <person name="Sayadi A."/>
        </authorList>
    </citation>
    <scope>NUCLEOTIDE SEQUENCE</scope>
</reference>
<feature type="compositionally biased region" description="Gly residues" evidence="1">
    <location>
        <begin position="114"/>
        <end position="127"/>
    </location>
</feature>
<gene>
    <name evidence="2" type="ORF">ACAOBT_LOCUS20235</name>
</gene>